<gene>
    <name evidence="1" type="ORF">Aci022_077</name>
</gene>
<proteinExistence type="predicted"/>
<sequence length="442" mass="52088">MSGFKMRKVSEEVKQYYVHEIDFPVYKKREKVLLIDADILAFKVSSVCESRFRFTHKEDPDEVYLAKSIKEFQGFLEDEKARSARKVERISKKMMEARHSDDTEAYEKHKRNLAKAREVFQNCYEFEDFEREDVQIADPFEYCAKTLKDALERVLKMLRIKKFEMYVGGDENFRSKLPLVEEYKVSVRKDGIRPIHLTAAKEFLMKKYGAIKVKGIEADDVLQMRQYQLHKAGVDVVMYSNDKDRKQGWYGKYYNPDSESLEVLDSYLGTINEKGKGCGLKWLLFQMSQGDPVDGYSPKAWYDKTHYKRGYGPKGFYNDFGHIECEKELLEHFIVVHRDRLLTQEIYEWTTWDKRRVKSNWLGIIELMFSCAYMKLEVDDQRTFRSLCQEHGVDAGELIWDVCHEWDIPTEELGCVQNGIHKVIKEVIDEAIEEGVLQRSSD</sequence>
<organism evidence="1 2">
    <name type="scientific">Acinetobacter phage vB_AbaM_B09_Aci02-2</name>
    <dbReference type="NCBI Taxonomy" id="2315467"/>
    <lineage>
        <taxon>Viruses</taxon>
        <taxon>Duplodnaviria</taxon>
        <taxon>Heunggongvirae</taxon>
        <taxon>Uroviricota</taxon>
        <taxon>Caudoviricetes</taxon>
        <taxon>Saclayvirus</taxon>
        <taxon>Saclayvirus Aci022</taxon>
    </lineage>
</organism>
<dbReference type="InterPro" id="IPR029060">
    <property type="entry name" value="PIN-like_dom_sf"/>
</dbReference>
<evidence type="ECO:0000313" key="2">
    <source>
        <dbReference type="Proteomes" id="UP000280659"/>
    </source>
</evidence>
<keyword evidence="2" id="KW-1185">Reference proteome</keyword>
<reference evidence="1 2" key="1">
    <citation type="submission" date="2018-08" db="EMBL/GenBank/DDBJ databases">
        <title>Complete genome sequence of five Acinetobacter baumannii phages from Abidjan, Cote d'Ivoire.</title>
        <authorList>
            <person name="Essoh C."/>
            <person name="Vernadet J.-P."/>
            <person name="Vergnaud G."/>
            <person name="Resch G."/>
            <person name="Pourcel C."/>
        </authorList>
    </citation>
    <scope>NUCLEOTIDE SEQUENCE [LARGE SCALE GENOMIC DNA]</scope>
</reference>
<dbReference type="EMBL" id="MH800199">
    <property type="protein sequence ID" value="AYD85697.1"/>
    <property type="molecule type" value="Genomic_DNA"/>
</dbReference>
<name>A0A386KN77_9CAUD</name>
<dbReference type="Proteomes" id="UP000280659">
    <property type="component" value="Segment"/>
</dbReference>
<accession>A0A386KN77</accession>
<dbReference type="SUPFAM" id="SSF88723">
    <property type="entry name" value="PIN domain-like"/>
    <property type="match status" value="1"/>
</dbReference>
<dbReference type="Gene3D" id="3.40.50.1010">
    <property type="entry name" value="5'-nuclease"/>
    <property type="match status" value="1"/>
</dbReference>
<evidence type="ECO:0008006" key="3">
    <source>
        <dbReference type="Google" id="ProtNLM"/>
    </source>
</evidence>
<protein>
    <recommendedName>
        <fullName evidence="3">Exonuclease</fullName>
    </recommendedName>
</protein>
<evidence type="ECO:0000313" key="1">
    <source>
        <dbReference type="EMBL" id="AYD85697.1"/>
    </source>
</evidence>